<keyword evidence="1" id="KW-0416">Keratin</keyword>
<dbReference type="Gene3D" id="1.20.5.170">
    <property type="match status" value="1"/>
</dbReference>
<protein>
    <recommendedName>
        <fullName evidence="6">IF rod domain-containing protein</fullName>
    </recommendedName>
</protein>
<keyword evidence="3 4" id="KW-0175">Coiled coil</keyword>
<dbReference type="PRINTS" id="PR01248">
    <property type="entry name" value="TYPE1KERATIN"/>
</dbReference>
<reference evidence="7" key="3">
    <citation type="submission" date="2025-08" db="UniProtKB">
        <authorList>
            <consortium name="Ensembl"/>
        </authorList>
    </citation>
    <scope>IDENTIFICATION</scope>
</reference>
<dbReference type="Gene3D" id="1.20.5.1160">
    <property type="entry name" value="Vasodilator-stimulated phosphoprotein"/>
    <property type="match status" value="1"/>
</dbReference>
<evidence type="ECO:0000313" key="7">
    <source>
        <dbReference type="Ensembl" id="ENSGGOP00000019114.2"/>
    </source>
</evidence>
<dbReference type="PROSITE" id="PS51842">
    <property type="entry name" value="IF_ROD_2"/>
    <property type="match status" value="1"/>
</dbReference>
<evidence type="ECO:0000259" key="6">
    <source>
        <dbReference type="PROSITE" id="PS51842"/>
    </source>
</evidence>
<dbReference type="FunFam" id="1.20.5.1160:FF:000002">
    <property type="entry name" value="Type I keratin 10"/>
    <property type="match status" value="1"/>
</dbReference>
<feature type="coiled-coil region" evidence="4">
    <location>
        <begin position="276"/>
        <end position="335"/>
    </location>
</feature>
<dbReference type="EMBL" id="CABD030078270">
    <property type="status" value="NOT_ANNOTATED_CDS"/>
    <property type="molecule type" value="Genomic_DNA"/>
</dbReference>
<proteinExistence type="predicted"/>
<dbReference type="SUPFAM" id="SSF64593">
    <property type="entry name" value="Intermediate filament protein, coiled coil region"/>
    <property type="match status" value="2"/>
</dbReference>
<reference evidence="7" key="4">
    <citation type="submission" date="2025-09" db="UniProtKB">
        <authorList>
            <consortium name="Ensembl"/>
        </authorList>
    </citation>
    <scope>IDENTIFICATION</scope>
</reference>
<sequence>IIRLSREKQRKEEKQRSMQALYAGTGGSGSRISVSHSTSFQGGMGPGGLAAGMAGGLAGMGGIQNEKETMQSLNDHLASYLDRVRRLETENWKLESKIWKHLEKKGPQVRDWSHYFKTIEDLRAEIFTNTVDNAHIILQIDNARLAADDFRVKYETELAMHQSVESDIHKLRRVIDDTNVTWLQLETEIEALKEELLFMKKNHEEEVKGLSGLAVEPEAPKSQDLAKIMADILAQYDKLAQKNLEELDKYWSQQIEESTTVVTTQSTEVGAAEMTLMELRCTVQSLEIDLDSMRNLKASLENSLREVEAHYALQMEKLNRILLHLESELAQTRAEGQRQAQEYEALLNIKVKLEVEIDFNLGDALDISNSMQTIQKTTTCQIVDGKVVSETSDTKVLRH</sequence>
<accession>G3RTI9</accession>
<feature type="coiled-coil region" evidence="4">
    <location>
        <begin position="63"/>
        <end position="97"/>
    </location>
</feature>
<evidence type="ECO:0000256" key="5">
    <source>
        <dbReference type="SAM" id="MobiDB-lite"/>
    </source>
</evidence>
<evidence type="ECO:0000256" key="2">
    <source>
        <dbReference type="ARBA" id="ARBA00022754"/>
    </source>
</evidence>
<reference evidence="8" key="1">
    <citation type="submission" date="2011-05" db="EMBL/GenBank/DDBJ databases">
        <title>Insights into the evolution of the great apes provided by the gorilla genome.</title>
        <authorList>
            <person name="Scally A."/>
        </authorList>
    </citation>
    <scope>NUCLEOTIDE SEQUENCE [LARGE SCALE GENOMIC DNA]</scope>
</reference>
<feature type="compositionally biased region" description="Polar residues" evidence="5">
    <location>
        <begin position="30"/>
        <end position="39"/>
    </location>
</feature>
<dbReference type="InterPro" id="IPR039008">
    <property type="entry name" value="IF_rod_dom"/>
</dbReference>
<feature type="compositionally biased region" description="Basic and acidic residues" evidence="5">
    <location>
        <begin position="1"/>
        <end position="16"/>
    </location>
</feature>
<feature type="domain" description="IF rod" evidence="6">
    <location>
        <begin position="66"/>
        <end position="357"/>
    </location>
</feature>
<feature type="coiled-coil region" evidence="4">
    <location>
        <begin position="175"/>
        <end position="202"/>
    </location>
</feature>
<dbReference type="GO" id="GO:0005198">
    <property type="term" value="F:structural molecule activity"/>
    <property type="evidence" value="ECO:0007669"/>
    <property type="project" value="InterPro"/>
</dbReference>
<dbReference type="AlphaFoldDB" id="G3RTI9"/>
<evidence type="ECO:0000313" key="8">
    <source>
        <dbReference type="Proteomes" id="UP000001519"/>
    </source>
</evidence>
<dbReference type="HOGENOM" id="CLU_012560_8_1_1"/>
<evidence type="ECO:0000256" key="4">
    <source>
        <dbReference type="SAM" id="Coils"/>
    </source>
</evidence>
<dbReference type="PANTHER" id="PTHR23239:SF361">
    <property type="entry name" value="IF ROD DOMAIN-CONTAINING PROTEIN"/>
    <property type="match status" value="1"/>
</dbReference>
<dbReference type="Bgee" id="ENSGGOG00000024203">
    <property type="expression patterns" value="Expressed in testis"/>
</dbReference>
<dbReference type="Ensembl" id="ENSGGOT00000033735.2">
    <property type="protein sequence ID" value="ENSGGOP00000019114.2"/>
    <property type="gene ID" value="ENSGGOG00000024203.2"/>
</dbReference>
<feature type="region of interest" description="Disordered" evidence="5">
    <location>
        <begin position="1"/>
        <end position="39"/>
    </location>
</feature>
<dbReference type="Pfam" id="PF00038">
    <property type="entry name" value="Filament"/>
    <property type="match status" value="1"/>
</dbReference>
<dbReference type="GeneTree" id="ENSGT00940000153309"/>
<organism evidence="7 8">
    <name type="scientific">Gorilla gorilla gorilla</name>
    <name type="common">Western lowland gorilla</name>
    <dbReference type="NCBI Taxonomy" id="9595"/>
    <lineage>
        <taxon>Eukaryota</taxon>
        <taxon>Metazoa</taxon>
        <taxon>Chordata</taxon>
        <taxon>Craniata</taxon>
        <taxon>Vertebrata</taxon>
        <taxon>Euteleostomi</taxon>
        <taxon>Mammalia</taxon>
        <taxon>Eutheria</taxon>
        <taxon>Euarchontoglires</taxon>
        <taxon>Primates</taxon>
        <taxon>Haplorrhini</taxon>
        <taxon>Catarrhini</taxon>
        <taxon>Hominidae</taxon>
        <taxon>Gorilla</taxon>
    </lineage>
</organism>
<dbReference type="GO" id="GO:0005882">
    <property type="term" value="C:intermediate filament"/>
    <property type="evidence" value="ECO:0007669"/>
    <property type="project" value="UniProtKB-KW"/>
</dbReference>
<dbReference type="InterPro" id="IPR002957">
    <property type="entry name" value="Keratin_I"/>
</dbReference>
<dbReference type="Proteomes" id="UP000001519">
    <property type="component" value="Chromosome 11"/>
</dbReference>
<dbReference type="PANTHER" id="PTHR23239">
    <property type="entry name" value="INTERMEDIATE FILAMENT"/>
    <property type="match status" value="1"/>
</dbReference>
<dbReference type="Gene3D" id="1.20.5.500">
    <property type="entry name" value="Single helix bin"/>
    <property type="match status" value="1"/>
</dbReference>
<evidence type="ECO:0000256" key="1">
    <source>
        <dbReference type="ARBA" id="ARBA00022744"/>
    </source>
</evidence>
<evidence type="ECO:0000256" key="3">
    <source>
        <dbReference type="ARBA" id="ARBA00023054"/>
    </source>
</evidence>
<name>G3RTI9_GORGO</name>
<keyword evidence="8" id="KW-1185">Reference proteome</keyword>
<dbReference type="SMART" id="SM01391">
    <property type="entry name" value="Filament"/>
    <property type="match status" value="1"/>
</dbReference>
<dbReference type="eggNOG" id="ENOG502QUS8">
    <property type="taxonomic scope" value="Eukaryota"/>
</dbReference>
<keyword evidence="2" id="KW-0403">Intermediate filament</keyword>
<reference evidence="7 8" key="2">
    <citation type="journal article" date="2012" name="Nature">
        <title>Insights into hominid evolution from the gorilla genome sequence.</title>
        <authorList>
            <person name="Scally A."/>
            <person name="Dutheil J.Y."/>
            <person name="Hillier L.W."/>
            <person name="Jordan G.E."/>
            <person name="Goodhead I."/>
            <person name="Herrero J."/>
            <person name="Hobolth A."/>
            <person name="Lappalainen T."/>
            <person name="Mailund T."/>
            <person name="Marques-Bonet T."/>
            <person name="McCarthy S."/>
            <person name="Montgomery S.H."/>
            <person name="Schwalie P.C."/>
            <person name="Tang Y.A."/>
            <person name="Ward M.C."/>
            <person name="Xue Y."/>
            <person name="Yngvadottir B."/>
            <person name="Alkan C."/>
            <person name="Andersen L.N."/>
            <person name="Ayub Q."/>
            <person name="Ball E.V."/>
            <person name="Beal K."/>
            <person name="Bradley B.J."/>
            <person name="Chen Y."/>
            <person name="Clee C.M."/>
            <person name="Fitzgerald S."/>
            <person name="Graves T.A."/>
            <person name="Gu Y."/>
            <person name="Heath P."/>
            <person name="Heger A."/>
            <person name="Karakoc E."/>
            <person name="Kolb-Kokocinski A."/>
            <person name="Laird G.K."/>
            <person name="Lunter G."/>
            <person name="Meader S."/>
            <person name="Mort M."/>
            <person name="Mullikin J.C."/>
            <person name="Munch K."/>
            <person name="O'Connor T.D."/>
            <person name="Phillips A.D."/>
            <person name="Prado-Martinez J."/>
            <person name="Rogers A.S."/>
            <person name="Sajjadian S."/>
            <person name="Schmidt D."/>
            <person name="Shaw K."/>
            <person name="Simpson J.T."/>
            <person name="Stenson P.D."/>
            <person name="Turner D.J."/>
            <person name="Vigilant L."/>
            <person name="Vilella A.J."/>
            <person name="Whitener W."/>
            <person name="Zhu B."/>
            <person name="Cooper D.N."/>
            <person name="de Jong P."/>
            <person name="Dermitzakis E.T."/>
            <person name="Eichler E.E."/>
            <person name="Flicek P."/>
            <person name="Goldman N."/>
            <person name="Mundy N.I."/>
            <person name="Ning Z."/>
            <person name="Odom D.T."/>
            <person name="Ponting C.P."/>
            <person name="Quail M.A."/>
            <person name="Ryder O.A."/>
            <person name="Searle S.M."/>
            <person name="Warren W.C."/>
            <person name="Wilson R.K."/>
            <person name="Schierup M.H."/>
            <person name="Rogers J."/>
            <person name="Tyler-Smith C."/>
            <person name="Durbin R."/>
        </authorList>
    </citation>
    <scope>NUCLEOTIDE SEQUENCE [LARGE SCALE GENOMIC DNA]</scope>
</reference>